<organism evidence="2 3">
    <name type="scientific">Ophiophagus hannah</name>
    <name type="common">King cobra</name>
    <name type="synonym">Naja hannah</name>
    <dbReference type="NCBI Taxonomy" id="8665"/>
    <lineage>
        <taxon>Eukaryota</taxon>
        <taxon>Metazoa</taxon>
        <taxon>Chordata</taxon>
        <taxon>Craniata</taxon>
        <taxon>Vertebrata</taxon>
        <taxon>Euteleostomi</taxon>
        <taxon>Lepidosauria</taxon>
        <taxon>Squamata</taxon>
        <taxon>Bifurcata</taxon>
        <taxon>Unidentata</taxon>
        <taxon>Episquamata</taxon>
        <taxon>Toxicofera</taxon>
        <taxon>Serpentes</taxon>
        <taxon>Colubroidea</taxon>
        <taxon>Elapidae</taxon>
        <taxon>Elapinae</taxon>
        <taxon>Ophiophagus</taxon>
    </lineage>
</organism>
<reference evidence="2 3" key="1">
    <citation type="journal article" date="2013" name="Proc. Natl. Acad. Sci. U.S.A.">
        <title>The king cobra genome reveals dynamic gene evolution and adaptation in the snake venom system.</title>
        <authorList>
            <person name="Vonk F.J."/>
            <person name="Casewell N.R."/>
            <person name="Henkel C.V."/>
            <person name="Heimberg A.M."/>
            <person name="Jansen H.J."/>
            <person name="McCleary R.J."/>
            <person name="Kerkkamp H.M."/>
            <person name="Vos R.A."/>
            <person name="Guerreiro I."/>
            <person name="Calvete J.J."/>
            <person name="Wuster W."/>
            <person name="Woods A.E."/>
            <person name="Logan J.M."/>
            <person name="Harrison R.A."/>
            <person name="Castoe T.A."/>
            <person name="de Koning A.P."/>
            <person name="Pollock D.D."/>
            <person name="Yandell M."/>
            <person name="Calderon D."/>
            <person name="Renjifo C."/>
            <person name="Currier R.B."/>
            <person name="Salgado D."/>
            <person name="Pla D."/>
            <person name="Sanz L."/>
            <person name="Hyder A.S."/>
            <person name="Ribeiro J.M."/>
            <person name="Arntzen J.W."/>
            <person name="van den Thillart G.E."/>
            <person name="Boetzer M."/>
            <person name="Pirovano W."/>
            <person name="Dirks R.P."/>
            <person name="Spaink H.P."/>
            <person name="Duboule D."/>
            <person name="McGlinn E."/>
            <person name="Kini R.M."/>
            <person name="Richardson M.K."/>
        </authorList>
    </citation>
    <scope>NUCLEOTIDE SEQUENCE</scope>
    <source>
        <tissue evidence="2">Blood</tissue>
    </source>
</reference>
<evidence type="ECO:0000256" key="1">
    <source>
        <dbReference type="SAM" id="MobiDB-lite"/>
    </source>
</evidence>
<keyword evidence="3" id="KW-1185">Reference proteome</keyword>
<protein>
    <submittedName>
        <fullName evidence="2">Uncharacterized protein</fullName>
    </submittedName>
</protein>
<feature type="non-terminal residue" evidence="2">
    <location>
        <position position="1"/>
    </location>
</feature>
<name>V8P7L7_OPHHA</name>
<dbReference type="Proteomes" id="UP000018936">
    <property type="component" value="Unassembled WGS sequence"/>
</dbReference>
<feature type="region of interest" description="Disordered" evidence="1">
    <location>
        <begin position="1"/>
        <end position="41"/>
    </location>
</feature>
<evidence type="ECO:0000313" key="3">
    <source>
        <dbReference type="Proteomes" id="UP000018936"/>
    </source>
</evidence>
<evidence type="ECO:0000313" key="2">
    <source>
        <dbReference type="EMBL" id="ETE69887.1"/>
    </source>
</evidence>
<gene>
    <name evidence="2" type="ORF">L345_04301</name>
</gene>
<proteinExistence type="predicted"/>
<sequence length="41" mass="4266">MGGGGRDGTPGFCQGKGEYGEITEVPASVVEIPPQKTEEKE</sequence>
<comment type="caution">
    <text evidence="2">The sequence shown here is derived from an EMBL/GenBank/DDBJ whole genome shotgun (WGS) entry which is preliminary data.</text>
</comment>
<dbReference type="AlphaFoldDB" id="V8P7L7"/>
<dbReference type="EMBL" id="AZIM01000666">
    <property type="protein sequence ID" value="ETE69887.1"/>
    <property type="molecule type" value="Genomic_DNA"/>
</dbReference>
<accession>V8P7L7</accession>